<evidence type="ECO:0000313" key="1">
    <source>
        <dbReference type="EMBL" id="MCM2393943.1"/>
    </source>
</evidence>
<dbReference type="Proteomes" id="UP001431429">
    <property type="component" value="Unassembled WGS sequence"/>
</dbReference>
<dbReference type="RefSeq" id="WP_250924234.1">
    <property type="nucleotide sequence ID" value="NZ_JAMQAW010000096.1"/>
</dbReference>
<reference evidence="1" key="1">
    <citation type="submission" date="2022-06" db="EMBL/GenBank/DDBJ databases">
        <title>Genome public.</title>
        <authorList>
            <person name="Sun Q."/>
        </authorList>
    </citation>
    <scope>NUCLEOTIDE SEQUENCE</scope>
    <source>
        <strain evidence="1">CWNU-1</strain>
    </source>
</reference>
<organism evidence="1 2">
    <name type="scientific">Streptomyces albipurpureus</name>
    <dbReference type="NCBI Taxonomy" id="2897419"/>
    <lineage>
        <taxon>Bacteria</taxon>
        <taxon>Bacillati</taxon>
        <taxon>Actinomycetota</taxon>
        <taxon>Actinomycetes</taxon>
        <taxon>Kitasatosporales</taxon>
        <taxon>Streptomycetaceae</taxon>
        <taxon>Streptomyces</taxon>
    </lineage>
</organism>
<name>A0ABT0UZE4_9ACTN</name>
<protein>
    <submittedName>
        <fullName evidence="1">Uncharacterized protein</fullName>
    </submittedName>
</protein>
<dbReference type="EMBL" id="JAMQAW010000096">
    <property type="protein sequence ID" value="MCM2393943.1"/>
    <property type="molecule type" value="Genomic_DNA"/>
</dbReference>
<sequence length="160" mass="17640">MADTGKYAYWAEVIAEGPVPGSSELARVALGAFATPYVRRALRWLSVQAVRIANGLDPDPEVPWSGALICLEPVAGLELNDVSTQLRDWVMNEEFRHIAYRRLKGGSPFTLTASDWTGRYVLTVWPVRVPASHIANGDASSAGDDPAIHRKRRAWLVPFL</sequence>
<gene>
    <name evidence="1" type="ORF">NBG84_37705</name>
</gene>
<comment type="caution">
    <text evidence="1">The sequence shown here is derived from an EMBL/GenBank/DDBJ whole genome shotgun (WGS) entry which is preliminary data.</text>
</comment>
<keyword evidence="2" id="KW-1185">Reference proteome</keyword>
<evidence type="ECO:0000313" key="2">
    <source>
        <dbReference type="Proteomes" id="UP001431429"/>
    </source>
</evidence>
<proteinExistence type="predicted"/>
<accession>A0ABT0UZE4</accession>